<name>A0A316G8X5_9GAMM</name>
<organism evidence="2 3">
    <name type="scientific">Pleionea mediterranea</name>
    <dbReference type="NCBI Taxonomy" id="523701"/>
    <lineage>
        <taxon>Bacteria</taxon>
        <taxon>Pseudomonadati</taxon>
        <taxon>Pseudomonadota</taxon>
        <taxon>Gammaproteobacteria</taxon>
        <taxon>Oceanospirillales</taxon>
        <taxon>Pleioneaceae</taxon>
        <taxon>Pleionea</taxon>
    </lineage>
</organism>
<feature type="domain" description="Type 4 fimbrial biogenesis protein PilX N-terminal" evidence="1">
    <location>
        <begin position="8"/>
        <end position="56"/>
    </location>
</feature>
<dbReference type="EMBL" id="QGGU01000006">
    <property type="protein sequence ID" value="PWK50917.1"/>
    <property type="molecule type" value="Genomic_DNA"/>
</dbReference>
<keyword evidence="3" id="KW-1185">Reference proteome</keyword>
<sequence length="172" mass="18389">MFNSKQNGAALFVALILLAVLMVLGITAVRNSVLQERMATNMHQGNMTFSVAESGVNAFTEMANDGDDELDTHILHRVRVAGGPVEFCVNEQGKEGTCGTDKFDGSEIEAKLTIEARGCKPTLCTGFSTGEGKGGLNCQLYEVDSTSSGYELTDSVELWAFQLTAFCSGQDS</sequence>
<dbReference type="AlphaFoldDB" id="A0A316G8X5"/>
<dbReference type="OrthoDB" id="5298746at2"/>
<proteinExistence type="predicted"/>
<reference evidence="2 3" key="1">
    <citation type="submission" date="2018-05" db="EMBL/GenBank/DDBJ databases">
        <title>Genomic Encyclopedia of Type Strains, Phase IV (KMG-IV): sequencing the most valuable type-strain genomes for metagenomic binning, comparative biology and taxonomic classification.</title>
        <authorList>
            <person name="Goeker M."/>
        </authorList>
    </citation>
    <scope>NUCLEOTIDE SEQUENCE [LARGE SCALE GENOMIC DNA]</scope>
    <source>
        <strain evidence="2 3">DSM 25350</strain>
    </source>
</reference>
<gene>
    <name evidence="2" type="ORF">C8D97_106210</name>
</gene>
<dbReference type="Proteomes" id="UP000245790">
    <property type="component" value="Unassembled WGS sequence"/>
</dbReference>
<evidence type="ECO:0000313" key="3">
    <source>
        <dbReference type="Proteomes" id="UP000245790"/>
    </source>
</evidence>
<comment type="caution">
    <text evidence="2">The sequence shown here is derived from an EMBL/GenBank/DDBJ whole genome shotgun (WGS) entry which is preliminary data.</text>
</comment>
<evidence type="ECO:0000313" key="2">
    <source>
        <dbReference type="EMBL" id="PWK50917.1"/>
    </source>
</evidence>
<protein>
    <submittedName>
        <fullName evidence="2">PilX-like prepilin protein</fullName>
    </submittedName>
</protein>
<accession>A0A316G8X5</accession>
<dbReference type="Pfam" id="PF14341">
    <property type="entry name" value="PilX_N"/>
    <property type="match status" value="1"/>
</dbReference>
<evidence type="ECO:0000259" key="1">
    <source>
        <dbReference type="Pfam" id="PF14341"/>
    </source>
</evidence>
<dbReference type="RefSeq" id="WP_109763573.1">
    <property type="nucleotide sequence ID" value="NZ_QGGU01000006.1"/>
</dbReference>
<dbReference type="InterPro" id="IPR025746">
    <property type="entry name" value="PilX_N_dom"/>
</dbReference>